<dbReference type="OrthoDB" id="3256331at2759"/>
<evidence type="ECO:0000313" key="2">
    <source>
        <dbReference type="EMBL" id="KAF8871741.1"/>
    </source>
</evidence>
<dbReference type="InterPro" id="IPR046528">
    <property type="entry name" value="DUF6593"/>
</dbReference>
<name>A0A9P5N8C5_GYMJU</name>
<dbReference type="AlphaFoldDB" id="A0A9P5N8C5"/>
<comment type="caution">
    <text evidence="2">The sequence shown here is derived from an EMBL/GenBank/DDBJ whole genome shotgun (WGS) entry which is preliminary data.</text>
</comment>
<proteinExistence type="predicted"/>
<organism evidence="2 3">
    <name type="scientific">Gymnopilus junonius</name>
    <name type="common">Spectacular rustgill mushroom</name>
    <name type="synonym">Gymnopilus spectabilis subsp. junonius</name>
    <dbReference type="NCBI Taxonomy" id="109634"/>
    <lineage>
        <taxon>Eukaryota</taxon>
        <taxon>Fungi</taxon>
        <taxon>Dikarya</taxon>
        <taxon>Basidiomycota</taxon>
        <taxon>Agaricomycotina</taxon>
        <taxon>Agaricomycetes</taxon>
        <taxon>Agaricomycetidae</taxon>
        <taxon>Agaricales</taxon>
        <taxon>Agaricineae</taxon>
        <taxon>Hymenogastraceae</taxon>
        <taxon>Gymnopilus</taxon>
    </lineage>
</organism>
<feature type="domain" description="DUF6593" evidence="1">
    <location>
        <begin position="29"/>
        <end position="178"/>
    </location>
</feature>
<gene>
    <name evidence="2" type="ORF">CPB84DRAFT_1967667</name>
</gene>
<evidence type="ECO:0000259" key="1">
    <source>
        <dbReference type="Pfam" id="PF20236"/>
    </source>
</evidence>
<dbReference type="Proteomes" id="UP000724874">
    <property type="component" value="Unassembled WGS sequence"/>
</dbReference>
<reference evidence="2" key="1">
    <citation type="submission" date="2020-11" db="EMBL/GenBank/DDBJ databases">
        <authorList>
            <consortium name="DOE Joint Genome Institute"/>
            <person name="Ahrendt S."/>
            <person name="Riley R."/>
            <person name="Andreopoulos W."/>
            <person name="LaButti K."/>
            <person name="Pangilinan J."/>
            <person name="Ruiz-duenas F.J."/>
            <person name="Barrasa J.M."/>
            <person name="Sanchez-Garcia M."/>
            <person name="Camarero S."/>
            <person name="Miyauchi S."/>
            <person name="Serrano A."/>
            <person name="Linde D."/>
            <person name="Babiker R."/>
            <person name="Drula E."/>
            <person name="Ayuso-Fernandez I."/>
            <person name="Pacheco R."/>
            <person name="Padilla G."/>
            <person name="Ferreira P."/>
            <person name="Barriuso J."/>
            <person name="Kellner H."/>
            <person name="Castanera R."/>
            <person name="Alfaro M."/>
            <person name="Ramirez L."/>
            <person name="Pisabarro A.G."/>
            <person name="Kuo A."/>
            <person name="Tritt A."/>
            <person name="Lipzen A."/>
            <person name="He G."/>
            <person name="Yan M."/>
            <person name="Ng V."/>
            <person name="Cullen D."/>
            <person name="Martin F."/>
            <person name="Rosso M.-N."/>
            <person name="Henrissat B."/>
            <person name="Hibbett D."/>
            <person name="Martinez A.T."/>
            <person name="Grigoriev I.V."/>
        </authorList>
    </citation>
    <scope>NUCLEOTIDE SEQUENCE</scope>
    <source>
        <strain evidence="2">AH 44721</strain>
    </source>
</reference>
<dbReference type="EMBL" id="JADNYJ010000295">
    <property type="protein sequence ID" value="KAF8871741.1"/>
    <property type="molecule type" value="Genomic_DNA"/>
</dbReference>
<accession>A0A9P5N8C5</accession>
<keyword evidence="3" id="KW-1185">Reference proteome</keyword>
<evidence type="ECO:0000313" key="3">
    <source>
        <dbReference type="Proteomes" id="UP000724874"/>
    </source>
</evidence>
<dbReference type="Pfam" id="PF20236">
    <property type="entry name" value="DUF6593"/>
    <property type="match status" value="1"/>
</dbReference>
<protein>
    <recommendedName>
        <fullName evidence="1">DUF6593 domain-containing protein</fullName>
    </recommendedName>
</protein>
<sequence length="205" mass="23426">MSAFSPSESTLFNPEPPTILIFSNPSVINNVVFLNGRPLFRISTLDKSVEHTQIMDAQTKEVLVDIRERILQPDTIQFTNKYDGRVFKQRQWLVGGKLENGGLKWTINLAIGKFVWRTDIVHRLALCPEYDLEHPAAYSQIPTSQDPSIPFALLLHRGTEPYREEILASFLIIEQRLRIEEKTSTVASGRMQLYSAYSTIQGFRS</sequence>